<reference evidence="1" key="3">
    <citation type="submission" date="2025-09" db="UniProtKB">
        <authorList>
            <consortium name="Ensembl"/>
        </authorList>
    </citation>
    <scope>IDENTIFICATION</scope>
</reference>
<reference evidence="1" key="2">
    <citation type="submission" date="2025-08" db="UniProtKB">
        <authorList>
            <consortium name="Ensembl"/>
        </authorList>
    </citation>
    <scope>IDENTIFICATION</scope>
</reference>
<reference evidence="1" key="1">
    <citation type="submission" date="2020-11" db="EMBL/GenBank/DDBJ databases">
        <authorList>
            <person name="Davenport K.M."/>
            <person name="Bickhart D.M."/>
            <person name="Smith T.P.L."/>
            <person name="Murdoch B.M."/>
            <person name="Rosen B.D."/>
        </authorList>
    </citation>
    <scope>NUCLEOTIDE SEQUENCE [LARGE SCALE GENOMIC DNA]</scope>
    <source>
        <strain evidence="1">OAR_USU_Benz2616</strain>
    </source>
</reference>
<name>A0AC11E5V3_SHEEP</name>
<evidence type="ECO:0000313" key="1">
    <source>
        <dbReference type="Ensembl" id="ENSOARP00020053236.1"/>
    </source>
</evidence>
<sequence>MSIELVMPSNHLILCRPLLLLPSIFPSIRVFSNESALRMRWPKYWSFSFNISPSNEHPGLISFRMDWLDLLGDPVQGTLKNLLQHHRSKASILRHSAFFIVQLSHPYMITGKTIALTRWIFVGKVISLLFNMLSRRRQWHPSPVPLPGKSHGWRSLVGCSPWGC</sequence>
<gene>
    <name evidence="1" type="primary">TINCR</name>
</gene>
<accession>A0AC11E5V3</accession>
<protein>
    <submittedName>
        <fullName evidence="1">Uncharacterized protein</fullName>
    </submittedName>
</protein>
<proteinExistence type="predicted"/>
<dbReference type="Ensembl" id="ENSOART00020072257.1">
    <property type="protein sequence ID" value="ENSOARP00020053236.1"/>
    <property type="gene ID" value="ENSOARG00020029387.1"/>
</dbReference>
<organism evidence="1">
    <name type="scientific">Ovis aries</name>
    <name type="common">Sheep</name>
    <dbReference type="NCBI Taxonomy" id="9940"/>
    <lineage>
        <taxon>Eukaryota</taxon>
        <taxon>Metazoa</taxon>
        <taxon>Chordata</taxon>
        <taxon>Craniata</taxon>
        <taxon>Vertebrata</taxon>
        <taxon>Euteleostomi</taxon>
        <taxon>Mammalia</taxon>
        <taxon>Eutheria</taxon>
        <taxon>Laurasiatheria</taxon>
        <taxon>Artiodactyla</taxon>
        <taxon>Ruminantia</taxon>
        <taxon>Pecora</taxon>
        <taxon>Bovidae</taxon>
        <taxon>Caprinae</taxon>
        <taxon>Ovis</taxon>
    </lineage>
</organism>